<proteinExistence type="predicted"/>
<gene>
    <name evidence="2" type="ORF">NME_1073</name>
</gene>
<dbReference type="EMBL" id="AM889137">
    <property type="protein sequence ID" value="CBA06258.1"/>
    <property type="molecule type" value="Genomic_DNA"/>
</dbReference>
<sequence length="39" mass="4479">MRLVVIWNSSVPKPAPKKRKSRIQTGQQGNQHHCAECHK</sequence>
<dbReference type="AlphaFoldDB" id="C6SCQ5"/>
<name>C6SCQ5_NEIME</name>
<evidence type="ECO:0000313" key="2">
    <source>
        <dbReference type="EMBL" id="CBA06258.1"/>
    </source>
</evidence>
<evidence type="ECO:0000256" key="1">
    <source>
        <dbReference type="SAM" id="MobiDB-lite"/>
    </source>
</evidence>
<feature type="region of interest" description="Disordered" evidence="1">
    <location>
        <begin position="1"/>
        <end position="39"/>
    </location>
</feature>
<organism evidence="2">
    <name type="scientific">Neisseria meningitidis alpha153</name>
    <dbReference type="NCBI Taxonomy" id="663926"/>
    <lineage>
        <taxon>Bacteria</taxon>
        <taxon>Pseudomonadati</taxon>
        <taxon>Pseudomonadota</taxon>
        <taxon>Betaproteobacteria</taxon>
        <taxon>Neisseriales</taxon>
        <taxon>Neisseriaceae</taxon>
        <taxon>Neisseria</taxon>
    </lineage>
</organism>
<protein>
    <submittedName>
        <fullName evidence="2">Uncharacterized protein</fullName>
    </submittedName>
</protein>
<reference evidence="2" key="1">
    <citation type="journal article" date="2008" name="Proc. Natl. Acad. Sci. U.S.A.">
        <title>Whole-genome comparison of disease and carriage strains provides insights into virulence evolution in Neisseria meningitidis.</title>
        <authorList>
            <person name="Schoen C."/>
            <person name="Blom J."/>
            <person name="Claus H."/>
            <person name="Schramm-Glueck A."/>
            <person name="Brandt P."/>
            <person name="Mueller T."/>
            <person name="Goesmann A."/>
            <person name="Joseph B."/>
            <person name="Konietzny S."/>
            <person name="Kurzai O."/>
            <person name="Schmitt C."/>
            <person name="Friedrich T."/>
            <person name="Linke B."/>
            <person name="Vogel U."/>
            <person name="Frosch M."/>
        </authorList>
    </citation>
    <scope>NUCLEOTIDE SEQUENCE</scope>
    <source>
        <strain evidence="2">Alpha153</strain>
    </source>
</reference>
<accession>C6SCQ5</accession>